<reference evidence="1 2" key="1">
    <citation type="submission" date="2023-06" db="EMBL/GenBank/DDBJ databases">
        <authorList>
            <person name="Oyuntsetseg B."/>
            <person name="Kim S.B."/>
        </authorList>
    </citation>
    <scope>NUCLEOTIDE SEQUENCE [LARGE SCALE GENOMIC DNA]</scope>
    <source>
        <strain evidence="1 2">4-36</strain>
    </source>
</reference>
<gene>
    <name evidence="1" type="ORF">QRX60_35640</name>
</gene>
<keyword evidence="2" id="KW-1185">Reference proteome</keyword>
<evidence type="ECO:0000313" key="1">
    <source>
        <dbReference type="EMBL" id="WIX99354.1"/>
    </source>
</evidence>
<protein>
    <submittedName>
        <fullName evidence="1">Uncharacterized protein</fullName>
    </submittedName>
</protein>
<sequence length="52" mass="5452">MVPVAIHRDVEVLRPLVRVVPADLPAASVLPAVSPERLSLLSDYGVTHAGAP</sequence>
<dbReference type="EMBL" id="CP127295">
    <property type="protein sequence ID" value="WIX99354.1"/>
    <property type="molecule type" value="Genomic_DNA"/>
</dbReference>
<name>A0A9Y2NIP7_9PSEU</name>
<dbReference type="Proteomes" id="UP001239397">
    <property type="component" value="Chromosome"/>
</dbReference>
<accession>A0A9Y2NIP7</accession>
<dbReference type="AlphaFoldDB" id="A0A9Y2NIP7"/>
<organism evidence="1 2">
    <name type="scientific">Amycolatopsis mongoliensis</name>
    <dbReference type="NCBI Taxonomy" id="715475"/>
    <lineage>
        <taxon>Bacteria</taxon>
        <taxon>Bacillati</taxon>
        <taxon>Actinomycetota</taxon>
        <taxon>Actinomycetes</taxon>
        <taxon>Pseudonocardiales</taxon>
        <taxon>Pseudonocardiaceae</taxon>
        <taxon>Amycolatopsis</taxon>
    </lineage>
</organism>
<evidence type="ECO:0000313" key="2">
    <source>
        <dbReference type="Proteomes" id="UP001239397"/>
    </source>
</evidence>
<dbReference type="RefSeq" id="WP_285995836.1">
    <property type="nucleotide sequence ID" value="NZ_CP127295.1"/>
</dbReference>
<dbReference type="KEGG" id="amog:QRX60_35640"/>
<proteinExistence type="predicted"/>